<proteinExistence type="predicted"/>
<dbReference type="EMBL" id="QTJV01000008">
    <property type="protein sequence ID" value="RFM33050.1"/>
    <property type="molecule type" value="Genomic_DNA"/>
</dbReference>
<evidence type="ECO:0000313" key="2">
    <source>
        <dbReference type="Proteomes" id="UP000261174"/>
    </source>
</evidence>
<organism evidence="1 2">
    <name type="scientific">Chitinophaga silvisoli</name>
    <dbReference type="NCBI Taxonomy" id="2291814"/>
    <lineage>
        <taxon>Bacteria</taxon>
        <taxon>Pseudomonadati</taxon>
        <taxon>Bacteroidota</taxon>
        <taxon>Chitinophagia</taxon>
        <taxon>Chitinophagales</taxon>
        <taxon>Chitinophagaceae</taxon>
        <taxon>Chitinophaga</taxon>
    </lineage>
</organism>
<gene>
    <name evidence="1" type="ORF">DXN04_21720</name>
</gene>
<protein>
    <submittedName>
        <fullName evidence="1">Uncharacterized protein</fullName>
    </submittedName>
</protein>
<name>A0A3E1NYQ7_9BACT</name>
<dbReference type="Proteomes" id="UP000261174">
    <property type="component" value="Unassembled WGS sequence"/>
</dbReference>
<evidence type="ECO:0000313" key="1">
    <source>
        <dbReference type="EMBL" id="RFM33050.1"/>
    </source>
</evidence>
<keyword evidence="2" id="KW-1185">Reference proteome</keyword>
<sequence>MHKYTFASFSVAKEVIWEFVACILLFIKSTESLFRINAEFLAFIFLCLSQLEQPNQKQVTNRNIPAIKYICFFIENILMESYCI</sequence>
<comment type="caution">
    <text evidence="1">The sequence shown here is derived from an EMBL/GenBank/DDBJ whole genome shotgun (WGS) entry which is preliminary data.</text>
</comment>
<reference evidence="1 2" key="1">
    <citation type="submission" date="2018-08" db="EMBL/GenBank/DDBJ databases">
        <title>Chitinophaga sp. K20C18050901, a novel bacterium isolated from forest soil.</title>
        <authorList>
            <person name="Wang C."/>
        </authorList>
    </citation>
    <scope>NUCLEOTIDE SEQUENCE [LARGE SCALE GENOMIC DNA]</scope>
    <source>
        <strain evidence="1 2">K20C18050901</strain>
    </source>
</reference>
<accession>A0A3E1NYQ7</accession>
<dbReference type="AlphaFoldDB" id="A0A3E1NYQ7"/>